<keyword evidence="2" id="KW-1185">Reference proteome</keyword>
<gene>
    <name evidence="1" type="ORF">HMPREF1991_00943</name>
</gene>
<dbReference type="EMBL" id="JNGW01000035">
    <property type="protein sequence ID" value="KDR52988.1"/>
    <property type="molecule type" value="Genomic_DNA"/>
</dbReference>
<dbReference type="AlphaFoldDB" id="A0A069QJF7"/>
<protein>
    <submittedName>
        <fullName evidence="1">Uncharacterized protein</fullName>
    </submittedName>
</protein>
<dbReference type="Proteomes" id="UP000027442">
    <property type="component" value="Unassembled WGS sequence"/>
</dbReference>
<organism evidence="1 2">
    <name type="scientific">Hoylesella loescheii DSM 19665 = JCM 12249 = ATCC 15930</name>
    <dbReference type="NCBI Taxonomy" id="1122985"/>
    <lineage>
        <taxon>Bacteria</taxon>
        <taxon>Pseudomonadati</taxon>
        <taxon>Bacteroidota</taxon>
        <taxon>Bacteroidia</taxon>
        <taxon>Bacteroidales</taxon>
        <taxon>Prevotellaceae</taxon>
        <taxon>Hoylesella</taxon>
    </lineage>
</organism>
<dbReference type="HOGENOM" id="CLU_3171613_0_0_10"/>
<reference evidence="1 2" key="1">
    <citation type="submission" date="2013-08" db="EMBL/GenBank/DDBJ databases">
        <authorList>
            <person name="Weinstock G."/>
            <person name="Sodergren E."/>
            <person name="Wylie T."/>
            <person name="Fulton L."/>
            <person name="Fulton R."/>
            <person name="Fronick C."/>
            <person name="O'Laughlin M."/>
            <person name="Godfrey J."/>
            <person name="Miner T."/>
            <person name="Herter B."/>
            <person name="Appelbaum E."/>
            <person name="Cordes M."/>
            <person name="Lek S."/>
            <person name="Wollam A."/>
            <person name="Pepin K.H."/>
            <person name="Palsikar V.B."/>
            <person name="Mitreva M."/>
            <person name="Wilson R.K."/>
        </authorList>
    </citation>
    <scope>NUCLEOTIDE SEQUENCE [LARGE SCALE GENOMIC DNA]</scope>
    <source>
        <strain evidence="1 2">ATCC 15930</strain>
    </source>
</reference>
<proteinExistence type="predicted"/>
<dbReference type="PATRIC" id="fig|1122985.7.peg.975"/>
<accession>A0A069QJF7</accession>
<name>A0A069QJF7_HOYLO</name>
<sequence>MWSLLNLLSADKLLKNVQFSAYQKSASYLRTPSILPPSSGFLMSKCC</sequence>
<comment type="caution">
    <text evidence="1">The sequence shown here is derived from an EMBL/GenBank/DDBJ whole genome shotgun (WGS) entry which is preliminary data.</text>
</comment>
<evidence type="ECO:0000313" key="1">
    <source>
        <dbReference type="EMBL" id="KDR52988.1"/>
    </source>
</evidence>
<evidence type="ECO:0000313" key="2">
    <source>
        <dbReference type="Proteomes" id="UP000027442"/>
    </source>
</evidence>